<dbReference type="STRING" id="355548.SAMN04487945_0544"/>
<reference evidence="3 4" key="1">
    <citation type="submission" date="2016-10" db="EMBL/GenBank/DDBJ databases">
        <authorList>
            <person name="de Groot N.N."/>
        </authorList>
    </citation>
    <scope>NUCLEOTIDE SEQUENCE [LARGE SCALE GENOMIC DNA]</scope>
    <source>
        <strain evidence="3 4">CGMCC 1.5337</strain>
    </source>
</reference>
<dbReference type="EMBL" id="FOJA01000001">
    <property type="protein sequence ID" value="SEV95004.1"/>
    <property type="molecule type" value="Genomic_DNA"/>
</dbReference>
<dbReference type="InterPro" id="IPR007760">
    <property type="entry name" value="Mn_catalase"/>
</dbReference>
<evidence type="ECO:0000313" key="3">
    <source>
        <dbReference type="EMBL" id="SEV95004.1"/>
    </source>
</evidence>
<dbReference type="AlphaFoldDB" id="A0A1I0N1T3"/>
<dbReference type="InterPro" id="IPR039377">
    <property type="entry name" value="Mn_catalase_dom"/>
</dbReference>
<dbReference type="RefSeq" id="WP_089667827.1">
    <property type="nucleotide sequence ID" value="NZ_FOJA01000001.1"/>
</dbReference>
<dbReference type="InterPro" id="IPR012347">
    <property type="entry name" value="Ferritin-like"/>
</dbReference>
<feature type="region of interest" description="Disordered" evidence="2">
    <location>
        <begin position="252"/>
        <end position="275"/>
    </location>
</feature>
<dbReference type="Pfam" id="PF05067">
    <property type="entry name" value="Mn_catalase"/>
    <property type="match status" value="1"/>
</dbReference>
<dbReference type="CDD" id="cd01051">
    <property type="entry name" value="Mn_catalase"/>
    <property type="match status" value="1"/>
</dbReference>
<dbReference type="OrthoDB" id="195771at2157"/>
<comment type="similarity">
    <text evidence="1">Belongs to the manganese catalase family.</text>
</comment>
<evidence type="ECO:0000256" key="2">
    <source>
        <dbReference type="SAM" id="MobiDB-lite"/>
    </source>
</evidence>
<evidence type="ECO:0000313" key="4">
    <source>
        <dbReference type="Proteomes" id="UP000198518"/>
    </source>
</evidence>
<gene>
    <name evidence="3" type="ORF">SAMN04487945_0544</name>
</gene>
<keyword evidence="4" id="KW-1185">Reference proteome</keyword>
<accession>A0A1I0N1T3</accession>
<dbReference type="InterPro" id="IPR009078">
    <property type="entry name" value="Ferritin-like_SF"/>
</dbReference>
<dbReference type="Proteomes" id="UP000198518">
    <property type="component" value="Unassembled WGS sequence"/>
</dbReference>
<name>A0A1I0N1T3_9EURY</name>
<protein>
    <submittedName>
        <fullName evidence="3">Mn-containing catalase</fullName>
    </submittedName>
</protein>
<organism evidence="3 4">
    <name type="scientific">Halobacterium jilantaiense</name>
    <dbReference type="NCBI Taxonomy" id="355548"/>
    <lineage>
        <taxon>Archaea</taxon>
        <taxon>Methanobacteriati</taxon>
        <taxon>Methanobacteriota</taxon>
        <taxon>Stenosarchaea group</taxon>
        <taxon>Halobacteria</taxon>
        <taxon>Halobacteriales</taxon>
        <taxon>Halobacteriaceae</taxon>
        <taxon>Halobacterium</taxon>
    </lineage>
</organism>
<sequence length="275" mass="30401">MFYHDNQLQYEVEVEEPDPEFGRMLQQAIGGVEGEMRVAMQYFFQAAAIPDEHAEYREMLRDTAAEELGHIEMLAAAVNKNLRGASASLGDGDSAVSELLPRQFLSSGMHAMPTDANGAAFDGSWIVASGNLAADMYANIMAESTGRLLATRLYELADDPGMKDMLAYLIARDTMHQNQWITLLKELGDPEEVFDVHPIPDSFPDEVENQEFSYAFMSTNVEPQEATDLPWTTGSSIDEEGEYSFLRELDLDGAPMSVPKPSAQAYNEPAPQGED</sequence>
<proteinExistence type="inferred from homology"/>
<dbReference type="SUPFAM" id="SSF47240">
    <property type="entry name" value="Ferritin-like"/>
    <property type="match status" value="1"/>
</dbReference>
<evidence type="ECO:0000256" key="1">
    <source>
        <dbReference type="ARBA" id="ARBA00007644"/>
    </source>
</evidence>
<dbReference type="Gene3D" id="1.20.1260.10">
    <property type="match status" value="1"/>
</dbReference>